<evidence type="ECO:0000256" key="1">
    <source>
        <dbReference type="SAM" id="MobiDB-lite"/>
    </source>
</evidence>
<dbReference type="EMBL" id="JAOTPV010000010">
    <property type="protein sequence ID" value="KAJ4477150.1"/>
    <property type="molecule type" value="Genomic_DNA"/>
</dbReference>
<feature type="chain" id="PRO_5040978471" evidence="2">
    <location>
        <begin position="17"/>
        <end position="152"/>
    </location>
</feature>
<keyword evidence="4" id="KW-1185">Reference proteome</keyword>
<dbReference type="Proteomes" id="UP001150266">
    <property type="component" value="Unassembled WGS sequence"/>
</dbReference>
<evidence type="ECO:0000313" key="3">
    <source>
        <dbReference type="EMBL" id="KAJ4477150.1"/>
    </source>
</evidence>
<accession>A0A9W9DMB7</accession>
<name>A0A9W9DMB7_9AGAR</name>
<feature type="compositionally biased region" description="Low complexity" evidence="1">
    <location>
        <begin position="17"/>
        <end position="28"/>
    </location>
</feature>
<comment type="caution">
    <text evidence="3">The sequence shown here is derived from an EMBL/GenBank/DDBJ whole genome shotgun (WGS) entry which is preliminary data.</text>
</comment>
<feature type="compositionally biased region" description="Polar residues" evidence="1">
    <location>
        <begin position="82"/>
        <end position="99"/>
    </location>
</feature>
<feature type="region of interest" description="Disordered" evidence="1">
    <location>
        <begin position="17"/>
        <end position="152"/>
    </location>
</feature>
<evidence type="ECO:0000256" key="2">
    <source>
        <dbReference type="SAM" id="SignalP"/>
    </source>
</evidence>
<feature type="compositionally biased region" description="Basic and acidic residues" evidence="1">
    <location>
        <begin position="131"/>
        <end position="152"/>
    </location>
</feature>
<reference evidence="3" key="1">
    <citation type="submission" date="2022-08" db="EMBL/GenBank/DDBJ databases">
        <title>A Global Phylogenomic Analysis of the Shiitake Genus Lentinula.</title>
        <authorList>
            <consortium name="DOE Joint Genome Institute"/>
            <person name="Sierra-Patev S."/>
            <person name="Min B."/>
            <person name="Naranjo-Ortiz M."/>
            <person name="Looney B."/>
            <person name="Konkel Z."/>
            <person name="Slot J.C."/>
            <person name="Sakamoto Y."/>
            <person name="Steenwyk J.L."/>
            <person name="Rokas A."/>
            <person name="Carro J."/>
            <person name="Camarero S."/>
            <person name="Ferreira P."/>
            <person name="Molpeceres G."/>
            <person name="Ruiz-Duenas F.J."/>
            <person name="Serrano A."/>
            <person name="Henrissat B."/>
            <person name="Drula E."/>
            <person name="Hughes K.W."/>
            <person name="Mata J.L."/>
            <person name="Ishikawa N.K."/>
            <person name="Vargas-Isla R."/>
            <person name="Ushijima S."/>
            <person name="Smith C.A."/>
            <person name="Ahrendt S."/>
            <person name="Andreopoulos W."/>
            <person name="He G."/>
            <person name="Labutti K."/>
            <person name="Lipzen A."/>
            <person name="Ng V."/>
            <person name="Riley R."/>
            <person name="Sandor L."/>
            <person name="Barry K."/>
            <person name="Martinez A.T."/>
            <person name="Xiao Y."/>
            <person name="Gibbons J.G."/>
            <person name="Terashima K."/>
            <person name="Grigoriev I.V."/>
            <person name="Hibbett D.S."/>
        </authorList>
    </citation>
    <scope>NUCLEOTIDE SEQUENCE</scope>
    <source>
        <strain evidence="3">JLM2183</strain>
    </source>
</reference>
<feature type="signal peptide" evidence="2">
    <location>
        <begin position="1"/>
        <end position="16"/>
    </location>
</feature>
<feature type="compositionally biased region" description="Polar residues" evidence="1">
    <location>
        <begin position="29"/>
        <end position="41"/>
    </location>
</feature>
<organism evidence="3 4">
    <name type="scientific">Lentinula aciculospora</name>
    <dbReference type="NCBI Taxonomy" id="153920"/>
    <lineage>
        <taxon>Eukaryota</taxon>
        <taxon>Fungi</taxon>
        <taxon>Dikarya</taxon>
        <taxon>Basidiomycota</taxon>
        <taxon>Agaricomycotina</taxon>
        <taxon>Agaricomycetes</taxon>
        <taxon>Agaricomycetidae</taxon>
        <taxon>Agaricales</taxon>
        <taxon>Marasmiineae</taxon>
        <taxon>Omphalotaceae</taxon>
        <taxon>Lentinula</taxon>
    </lineage>
</organism>
<proteinExistence type="predicted"/>
<gene>
    <name evidence="3" type="ORF">J3R30DRAFT_3753911</name>
</gene>
<evidence type="ECO:0000313" key="4">
    <source>
        <dbReference type="Proteomes" id="UP001150266"/>
    </source>
</evidence>
<protein>
    <submittedName>
        <fullName evidence="3">Uncharacterized protein</fullName>
    </submittedName>
</protein>
<keyword evidence="2" id="KW-0732">Signal</keyword>
<sequence>MFIAVLAVGAASSVVAAPISTSSTSTASNGTPTGITVTAPNPASGSASSSTLTSGSIPPFPLDSPSGASSVYVRDEDERKPQQSNTRTDDQTTVMSSQVPKKPLYGQPDHPRGSRVWFAKLKGPESTESSARSEPDKSTVVKDKDGGRAQRS</sequence>
<feature type="compositionally biased region" description="Low complexity" evidence="1">
    <location>
        <begin position="43"/>
        <end position="56"/>
    </location>
</feature>
<dbReference type="AlphaFoldDB" id="A0A9W9DMB7"/>